<reference evidence="4 5" key="1">
    <citation type="submission" date="2020-02" db="EMBL/GenBank/DDBJ databases">
        <title>Draft genome sequence of Haematococcus lacustris strain NIES-144.</title>
        <authorList>
            <person name="Morimoto D."/>
            <person name="Nakagawa S."/>
            <person name="Yoshida T."/>
            <person name="Sawayama S."/>
        </authorList>
    </citation>
    <scope>NUCLEOTIDE SEQUENCE [LARGE SCALE GENOMIC DNA]</scope>
    <source>
        <strain evidence="4 5">NIES-144</strain>
    </source>
</reference>
<keyword evidence="5" id="KW-1185">Reference proteome</keyword>
<dbReference type="InterPro" id="IPR013105">
    <property type="entry name" value="TPR_2"/>
</dbReference>
<evidence type="ECO:0000313" key="4">
    <source>
        <dbReference type="EMBL" id="GFH22506.1"/>
    </source>
</evidence>
<evidence type="ECO:0000256" key="2">
    <source>
        <dbReference type="ARBA" id="ARBA00022803"/>
    </source>
</evidence>
<evidence type="ECO:0000256" key="1">
    <source>
        <dbReference type="ARBA" id="ARBA00022737"/>
    </source>
</evidence>
<dbReference type="InterPro" id="IPR019734">
    <property type="entry name" value="TPR_rpt"/>
</dbReference>
<dbReference type="PROSITE" id="PS50005">
    <property type="entry name" value="TPR"/>
    <property type="match status" value="2"/>
</dbReference>
<dbReference type="AlphaFoldDB" id="A0A699ZUV0"/>
<dbReference type="Proteomes" id="UP000485058">
    <property type="component" value="Unassembled WGS sequence"/>
</dbReference>
<accession>A0A699ZUV0</accession>
<comment type="caution">
    <text evidence="4">The sequence shown here is derived from an EMBL/GenBank/DDBJ whole genome shotgun (WGS) entry which is preliminary data.</text>
</comment>
<keyword evidence="2 3" id="KW-0802">TPR repeat</keyword>
<name>A0A699ZUV0_HAELA</name>
<organism evidence="4 5">
    <name type="scientific">Haematococcus lacustris</name>
    <name type="common">Green alga</name>
    <name type="synonym">Haematococcus pluvialis</name>
    <dbReference type="NCBI Taxonomy" id="44745"/>
    <lineage>
        <taxon>Eukaryota</taxon>
        <taxon>Viridiplantae</taxon>
        <taxon>Chlorophyta</taxon>
        <taxon>core chlorophytes</taxon>
        <taxon>Chlorophyceae</taxon>
        <taxon>CS clade</taxon>
        <taxon>Chlamydomonadales</taxon>
        <taxon>Haematococcaceae</taxon>
        <taxon>Haematococcus</taxon>
    </lineage>
</organism>
<dbReference type="PANTHER" id="PTHR45188">
    <property type="entry name" value="DNAJ PROTEIN P58IPK HOMOLOG"/>
    <property type="match status" value="1"/>
</dbReference>
<protein>
    <submittedName>
        <fullName evidence="4">Uncharacterized protein</fullName>
    </submittedName>
</protein>
<dbReference type="SUPFAM" id="SSF48452">
    <property type="entry name" value="TPR-like"/>
    <property type="match status" value="1"/>
</dbReference>
<feature type="repeat" description="TPR" evidence="3">
    <location>
        <begin position="233"/>
        <end position="266"/>
    </location>
</feature>
<dbReference type="EMBL" id="BLLF01002054">
    <property type="protein sequence ID" value="GFH22506.1"/>
    <property type="molecule type" value="Genomic_DNA"/>
</dbReference>
<evidence type="ECO:0000256" key="3">
    <source>
        <dbReference type="PROSITE-ProRule" id="PRU00339"/>
    </source>
</evidence>
<sequence>MSLSASSVADLDVNPPILQPASHTALSWGSLDSGDNGVADEFGIAQFLQNGDAAVSRGAYRDALSEFTRAIDIDSSSPLLHIKRAAVYITLRQQAQALKDLDIAIQLDPANVAARVLAVQGYLNRGKLLKQSCDIDAATRDFMTVLAHRPDQKAAIKELELLQGLRHNLEEAQRLFDSGYTHGARNALAKVQETSSDCIEALLLDAQLLAAADEHEQVVAVTGRLLKNEPSNLKALVLRGIAYYRLHDHDLAKRHFGEALKYEPDYTEARQQFNKVKAFDRKRQAAEKALEAGDWAQAEGLFAEALHLDPDHRKANVGLWLGYAKARRQLGRVPEAREAFQNVLILQPGHEEATVAVIE</sequence>
<dbReference type="Pfam" id="PF14559">
    <property type="entry name" value="TPR_19"/>
    <property type="match status" value="1"/>
</dbReference>
<dbReference type="SMART" id="SM00028">
    <property type="entry name" value="TPR"/>
    <property type="match status" value="6"/>
</dbReference>
<dbReference type="Pfam" id="PF07719">
    <property type="entry name" value="TPR_2"/>
    <property type="match status" value="1"/>
</dbReference>
<feature type="repeat" description="TPR" evidence="3">
    <location>
        <begin position="78"/>
        <end position="111"/>
    </location>
</feature>
<dbReference type="PANTHER" id="PTHR45188:SF2">
    <property type="entry name" value="DNAJ HOMOLOG SUBFAMILY C MEMBER 7"/>
    <property type="match status" value="1"/>
</dbReference>
<keyword evidence="1" id="KW-0677">Repeat</keyword>
<proteinExistence type="predicted"/>
<dbReference type="InterPro" id="IPR011990">
    <property type="entry name" value="TPR-like_helical_dom_sf"/>
</dbReference>
<gene>
    <name evidence="4" type="ORF">HaLaN_19980</name>
</gene>
<evidence type="ECO:0000313" key="5">
    <source>
        <dbReference type="Proteomes" id="UP000485058"/>
    </source>
</evidence>
<dbReference type="Gene3D" id="1.25.40.10">
    <property type="entry name" value="Tetratricopeptide repeat domain"/>
    <property type="match status" value="1"/>
</dbReference>